<keyword evidence="2" id="KW-1185">Reference proteome</keyword>
<sequence>MFLCLLPTILQKAYCPLLVRPRALIIRPNHKKHGSTATTGPVCHTWKMTVDDRHMDSDRCCWIIFVRAFRHHWLSECEQQTWPVGRVAAVLDQRLVLSTDPPTSSIHR</sequence>
<accession>A0A085LSC3</accession>
<evidence type="ECO:0000313" key="1">
    <source>
        <dbReference type="EMBL" id="KFD47869.1"/>
    </source>
</evidence>
<dbReference type="AlphaFoldDB" id="A0A085LSC3"/>
<name>A0A085LSC3_9BILA</name>
<evidence type="ECO:0000313" key="2">
    <source>
        <dbReference type="Proteomes" id="UP000030764"/>
    </source>
</evidence>
<gene>
    <name evidence="1" type="ORF">M513_11283</name>
</gene>
<reference evidence="1 2" key="1">
    <citation type="journal article" date="2014" name="Nat. Genet.">
        <title>Genome and transcriptome of the porcine whipworm Trichuris suis.</title>
        <authorList>
            <person name="Jex A.R."/>
            <person name="Nejsum P."/>
            <person name="Schwarz E.M."/>
            <person name="Hu L."/>
            <person name="Young N.D."/>
            <person name="Hall R.S."/>
            <person name="Korhonen P.K."/>
            <person name="Liao S."/>
            <person name="Thamsborg S."/>
            <person name="Xia J."/>
            <person name="Xu P."/>
            <person name="Wang S."/>
            <person name="Scheerlinck J.P."/>
            <person name="Hofmann A."/>
            <person name="Sternberg P.W."/>
            <person name="Wang J."/>
            <person name="Gasser R.B."/>
        </authorList>
    </citation>
    <scope>NUCLEOTIDE SEQUENCE [LARGE SCALE GENOMIC DNA]</scope>
    <source>
        <strain evidence="1">DCEP-RM93M</strain>
    </source>
</reference>
<organism evidence="1 2">
    <name type="scientific">Trichuris suis</name>
    <name type="common">pig whipworm</name>
    <dbReference type="NCBI Taxonomy" id="68888"/>
    <lineage>
        <taxon>Eukaryota</taxon>
        <taxon>Metazoa</taxon>
        <taxon>Ecdysozoa</taxon>
        <taxon>Nematoda</taxon>
        <taxon>Enoplea</taxon>
        <taxon>Dorylaimia</taxon>
        <taxon>Trichinellida</taxon>
        <taxon>Trichuridae</taxon>
        <taxon>Trichuris</taxon>
    </lineage>
</organism>
<proteinExistence type="predicted"/>
<protein>
    <submittedName>
        <fullName evidence="1">Uncharacterized protein</fullName>
    </submittedName>
</protein>
<dbReference type="Proteomes" id="UP000030764">
    <property type="component" value="Unassembled WGS sequence"/>
</dbReference>
<dbReference type="EMBL" id="KL363312">
    <property type="protein sequence ID" value="KFD47869.1"/>
    <property type="molecule type" value="Genomic_DNA"/>
</dbReference>